<reference evidence="2" key="1">
    <citation type="submission" date="2015-06" db="EMBL/GenBank/DDBJ databases">
        <authorList>
            <person name="Hoefler B.C."/>
            <person name="Straight P.D."/>
        </authorList>
    </citation>
    <scope>NUCLEOTIDE SEQUENCE</scope>
</reference>
<keyword evidence="1" id="KW-0812">Transmembrane</keyword>
<protein>
    <submittedName>
        <fullName evidence="2">Uncharacterized protein</fullName>
    </submittedName>
</protein>
<organism evidence="2">
    <name type="scientific">Bactrocera latifrons</name>
    <name type="common">Malaysian fruit fly</name>
    <name type="synonym">Chaetodacus latifrons</name>
    <dbReference type="NCBI Taxonomy" id="174628"/>
    <lineage>
        <taxon>Eukaryota</taxon>
        <taxon>Metazoa</taxon>
        <taxon>Ecdysozoa</taxon>
        <taxon>Arthropoda</taxon>
        <taxon>Hexapoda</taxon>
        <taxon>Insecta</taxon>
        <taxon>Pterygota</taxon>
        <taxon>Neoptera</taxon>
        <taxon>Endopterygota</taxon>
        <taxon>Diptera</taxon>
        <taxon>Brachycera</taxon>
        <taxon>Muscomorpha</taxon>
        <taxon>Tephritoidea</taxon>
        <taxon>Tephritidae</taxon>
        <taxon>Bactrocera</taxon>
        <taxon>Bactrocera</taxon>
    </lineage>
</organism>
<sequence length="150" mass="17270">MCYSTEDMAFALAYMSIGFWAFCALIHALVLLVHASLESTEPRRCDTALIRYVKTIPIDFHFNALFGDLLRTGASFMLLKAINDCNINMLVNFLRFKYVEVFLLLILFTVSCFREEANAFIKAYYTILLVLDLAVLYIIFIYCCELLAQK</sequence>
<feature type="transmembrane region" description="Helical" evidence="1">
    <location>
        <begin position="123"/>
        <end position="148"/>
    </location>
</feature>
<keyword evidence="1" id="KW-0472">Membrane</keyword>
<name>A0A0K8WJN6_BACLA</name>
<dbReference type="AlphaFoldDB" id="A0A0K8WJN6"/>
<evidence type="ECO:0000313" key="2">
    <source>
        <dbReference type="EMBL" id="JAI51292.1"/>
    </source>
</evidence>
<gene>
    <name evidence="2" type="ORF">c0_g1_i1</name>
</gene>
<dbReference type="OrthoDB" id="7991823at2759"/>
<feature type="transmembrane region" description="Helical" evidence="1">
    <location>
        <begin position="12"/>
        <end position="34"/>
    </location>
</feature>
<keyword evidence="1" id="KW-1133">Transmembrane helix</keyword>
<feature type="transmembrane region" description="Helical" evidence="1">
    <location>
        <begin position="98"/>
        <end position="117"/>
    </location>
</feature>
<dbReference type="EMBL" id="GDHF01001022">
    <property type="protein sequence ID" value="JAI51292.1"/>
    <property type="molecule type" value="Transcribed_RNA"/>
</dbReference>
<accession>A0A0K8WJN6</accession>
<evidence type="ECO:0000256" key="1">
    <source>
        <dbReference type="SAM" id="Phobius"/>
    </source>
</evidence>
<proteinExistence type="predicted"/>